<gene>
    <name evidence="1" type="ORF">BCR41DRAFT_400947</name>
</gene>
<dbReference type="InParanoid" id="A0A1Y2GBT3"/>
<keyword evidence="2" id="KW-1185">Reference proteome</keyword>
<accession>A0A1Y2GBT3</accession>
<evidence type="ECO:0000313" key="1">
    <source>
        <dbReference type="EMBL" id="ORZ04688.1"/>
    </source>
</evidence>
<comment type="caution">
    <text evidence="1">The sequence shown here is derived from an EMBL/GenBank/DDBJ whole genome shotgun (WGS) entry which is preliminary data.</text>
</comment>
<dbReference type="EMBL" id="MCFF01000055">
    <property type="protein sequence ID" value="ORZ04688.1"/>
    <property type="molecule type" value="Genomic_DNA"/>
</dbReference>
<organism evidence="1 2">
    <name type="scientific">Lobosporangium transversale</name>
    <dbReference type="NCBI Taxonomy" id="64571"/>
    <lineage>
        <taxon>Eukaryota</taxon>
        <taxon>Fungi</taxon>
        <taxon>Fungi incertae sedis</taxon>
        <taxon>Mucoromycota</taxon>
        <taxon>Mortierellomycotina</taxon>
        <taxon>Mortierellomycetes</taxon>
        <taxon>Mortierellales</taxon>
        <taxon>Mortierellaceae</taxon>
        <taxon>Lobosporangium</taxon>
    </lineage>
</organism>
<protein>
    <submittedName>
        <fullName evidence="1">Uncharacterized protein</fullName>
    </submittedName>
</protein>
<sequence length="214" mass="24121">MGIEGLWSFLLKKGYEASLHYHSSICSTSNPSNPLNHDAFIRFDVLGPLYPTIRNAYSNHSLDTAHKIMERALEKYGASRQKILFCILTTTLDVVVSRDSDMFAYRNISTLWCPISRGRILVYKLADVLAVLYITRLQLTVPCIVSKNDYTCNISRLGNITNYKIVKEQIGEALSIEHLPYGLLRTLQDGNISIESGIHSRPVPESSNMPVQRS</sequence>
<dbReference type="RefSeq" id="XP_021876685.1">
    <property type="nucleotide sequence ID" value="XM_022029176.1"/>
</dbReference>
<name>A0A1Y2GBT3_9FUNG</name>
<evidence type="ECO:0000313" key="2">
    <source>
        <dbReference type="Proteomes" id="UP000193648"/>
    </source>
</evidence>
<dbReference type="GeneID" id="33571019"/>
<dbReference type="Proteomes" id="UP000193648">
    <property type="component" value="Unassembled WGS sequence"/>
</dbReference>
<reference evidence="1 2" key="1">
    <citation type="submission" date="2016-07" db="EMBL/GenBank/DDBJ databases">
        <title>Pervasive Adenine N6-methylation of Active Genes in Fungi.</title>
        <authorList>
            <consortium name="DOE Joint Genome Institute"/>
            <person name="Mondo S.J."/>
            <person name="Dannebaum R.O."/>
            <person name="Kuo R.C."/>
            <person name="Labutti K."/>
            <person name="Haridas S."/>
            <person name="Kuo A."/>
            <person name="Salamov A."/>
            <person name="Ahrendt S.R."/>
            <person name="Lipzen A."/>
            <person name="Sullivan W."/>
            <person name="Andreopoulos W.B."/>
            <person name="Clum A."/>
            <person name="Lindquist E."/>
            <person name="Daum C."/>
            <person name="Ramamoorthy G.K."/>
            <person name="Gryganskyi A."/>
            <person name="Culley D."/>
            <person name="Magnuson J.K."/>
            <person name="James T.Y."/>
            <person name="O'Malley M.A."/>
            <person name="Stajich J.E."/>
            <person name="Spatafora J.W."/>
            <person name="Visel A."/>
            <person name="Grigoriev I.V."/>
        </authorList>
    </citation>
    <scope>NUCLEOTIDE SEQUENCE [LARGE SCALE GENOMIC DNA]</scope>
    <source>
        <strain evidence="1 2">NRRL 3116</strain>
    </source>
</reference>
<dbReference type="AlphaFoldDB" id="A0A1Y2GBT3"/>
<proteinExistence type="predicted"/>
<dbReference type="OrthoDB" id="2433063at2759"/>